<feature type="domain" description="DUF5648" evidence="2">
    <location>
        <begin position="52"/>
        <end position="183"/>
    </location>
</feature>
<dbReference type="InterPro" id="IPR043708">
    <property type="entry name" value="DUF5648"/>
</dbReference>
<evidence type="ECO:0000256" key="1">
    <source>
        <dbReference type="SAM" id="SignalP"/>
    </source>
</evidence>
<keyword evidence="1" id="KW-0732">Signal</keyword>
<dbReference type="AlphaFoldDB" id="A0AAD7HZV0"/>
<sequence>MNFLVFIFALSSFVVSQIQGLSLCHSLTLGQVRTAATCGNASDAVPLYLASSSAFADNLYDTTVVDISNNVHDGVYTFEGVVASVFITQELSTVPLFQQFNPSIVDHFYTIDPVERDNALSAGYLDNGIAGFVYPSQICGSTPFFGLFAASVVEHYYTTNTTTRASMLATGKWSDEGITAYVLNSNPCA</sequence>
<keyword evidence="4" id="KW-1185">Reference proteome</keyword>
<reference evidence="3" key="1">
    <citation type="submission" date="2023-03" db="EMBL/GenBank/DDBJ databases">
        <title>Massive genome expansion in bonnet fungi (Mycena s.s.) driven by repeated elements and novel gene families across ecological guilds.</title>
        <authorList>
            <consortium name="Lawrence Berkeley National Laboratory"/>
            <person name="Harder C.B."/>
            <person name="Miyauchi S."/>
            <person name="Viragh M."/>
            <person name="Kuo A."/>
            <person name="Thoen E."/>
            <person name="Andreopoulos B."/>
            <person name="Lu D."/>
            <person name="Skrede I."/>
            <person name="Drula E."/>
            <person name="Henrissat B."/>
            <person name="Morin E."/>
            <person name="Kohler A."/>
            <person name="Barry K."/>
            <person name="LaButti K."/>
            <person name="Morin E."/>
            <person name="Salamov A."/>
            <person name="Lipzen A."/>
            <person name="Mereny Z."/>
            <person name="Hegedus B."/>
            <person name="Baldrian P."/>
            <person name="Stursova M."/>
            <person name="Weitz H."/>
            <person name="Taylor A."/>
            <person name="Grigoriev I.V."/>
            <person name="Nagy L.G."/>
            <person name="Martin F."/>
            <person name="Kauserud H."/>
        </authorList>
    </citation>
    <scope>NUCLEOTIDE SEQUENCE</scope>
    <source>
        <strain evidence="3">CBHHK182m</strain>
    </source>
</reference>
<comment type="caution">
    <text evidence="3">The sequence shown here is derived from an EMBL/GenBank/DDBJ whole genome shotgun (WGS) entry which is preliminary data.</text>
</comment>
<evidence type="ECO:0000313" key="3">
    <source>
        <dbReference type="EMBL" id="KAJ7731884.1"/>
    </source>
</evidence>
<accession>A0AAD7HZV0</accession>
<evidence type="ECO:0000259" key="2">
    <source>
        <dbReference type="Pfam" id="PF18885"/>
    </source>
</evidence>
<dbReference type="Pfam" id="PF18885">
    <property type="entry name" value="DUF5648"/>
    <property type="match status" value="1"/>
</dbReference>
<protein>
    <recommendedName>
        <fullName evidence="2">DUF5648 domain-containing protein</fullName>
    </recommendedName>
</protein>
<name>A0AAD7HZV0_9AGAR</name>
<proteinExistence type="predicted"/>
<feature type="chain" id="PRO_5041980665" description="DUF5648 domain-containing protein" evidence="1">
    <location>
        <begin position="21"/>
        <end position="189"/>
    </location>
</feature>
<organism evidence="3 4">
    <name type="scientific">Mycena metata</name>
    <dbReference type="NCBI Taxonomy" id="1033252"/>
    <lineage>
        <taxon>Eukaryota</taxon>
        <taxon>Fungi</taxon>
        <taxon>Dikarya</taxon>
        <taxon>Basidiomycota</taxon>
        <taxon>Agaricomycotina</taxon>
        <taxon>Agaricomycetes</taxon>
        <taxon>Agaricomycetidae</taxon>
        <taxon>Agaricales</taxon>
        <taxon>Marasmiineae</taxon>
        <taxon>Mycenaceae</taxon>
        <taxon>Mycena</taxon>
    </lineage>
</organism>
<gene>
    <name evidence="3" type="ORF">B0H16DRAFT_1381701</name>
</gene>
<dbReference type="Proteomes" id="UP001215598">
    <property type="component" value="Unassembled WGS sequence"/>
</dbReference>
<dbReference type="EMBL" id="JARKIB010000149">
    <property type="protein sequence ID" value="KAJ7731884.1"/>
    <property type="molecule type" value="Genomic_DNA"/>
</dbReference>
<feature type="signal peptide" evidence="1">
    <location>
        <begin position="1"/>
        <end position="20"/>
    </location>
</feature>
<evidence type="ECO:0000313" key="4">
    <source>
        <dbReference type="Proteomes" id="UP001215598"/>
    </source>
</evidence>